<evidence type="ECO:0000313" key="10">
    <source>
        <dbReference type="Proteomes" id="UP000053766"/>
    </source>
</evidence>
<gene>
    <name evidence="9" type="ORF">DICVIV_01362</name>
</gene>
<dbReference type="GO" id="GO:0005789">
    <property type="term" value="C:endoplasmic reticulum membrane"/>
    <property type="evidence" value="ECO:0007669"/>
    <property type="project" value="UniProtKB-SubCell"/>
</dbReference>
<feature type="transmembrane region" description="Helical" evidence="7">
    <location>
        <begin position="358"/>
        <end position="381"/>
    </location>
</feature>
<feature type="transmembrane region" description="Helical" evidence="7">
    <location>
        <begin position="527"/>
        <end position="546"/>
    </location>
</feature>
<keyword evidence="7" id="KW-1133">Transmembrane helix</keyword>
<dbReference type="PANTHER" id="PTHR12250">
    <property type="entry name" value="PHOSPHATIDYLINOSITOL GLYCAN, CLASS N"/>
    <property type="match status" value="1"/>
</dbReference>
<comment type="subcellular location">
    <subcellularLocation>
        <location evidence="1 7">Endoplasmic reticulum membrane</location>
        <topology evidence="1 7">Multi-pass membrane protein</topology>
    </subcellularLocation>
</comment>
<dbReference type="STRING" id="29172.A0A0D8Y6N5"/>
<dbReference type="OrthoDB" id="2748310at2759"/>
<dbReference type="Pfam" id="PF04987">
    <property type="entry name" value="PigN"/>
    <property type="match status" value="1"/>
</dbReference>
<reference evidence="9 10" key="1">
    <citation type="submission" date="2013-11" db="EMBL/GenBank/DDBJ databases">
        <title>Draft genome of the bovine lungworm Dictyocaulus viviparus.</title>
        <authorList>
            <person name="Mitreva M."/>
        </authorList>
    </citation>
    <scope>NUCLEOTIDE SEQUENCE [LARGE SCALE GENOMIC DNA]</scope>
    <source>
        <strain evidence="9 10">HannoverDv2000</strain>
    </source>
</reference>
<dbReference type="Gene3D" id="3.40.720.10">
    <property type="entry name" value="Alkaline Phosphatase, subunit A"/>
    <property type="match status" value="2"/>
</dbReference>
<accession>A0A0D8Y6N5</accession>
<feature type="transmembrane region" description="Helical" evidence="7">
    <location>
        <begin position="422"/>
        <end position="440"/>
    </location>
</feature>
<dbReference type="Proteomes" id="UP000053766">
    <property type="component" value="Unassembled WGS sequence"/>
</dbReference>
<organism evidence="9 10">
    <name type="scientific">Dictyocaulus viviparus</name>
    <name type="common">Bovine lungworm</name>
    <dbReference type="NCBI Taxonomy" id="29172"/>
    <lineage>
        <taxon>Eukaryota</taxon>
        <taxon>Metazoa</taxon>
        <taxon>Ecdysozoa</taxon>
        <taxon>Nematoda</taxon>
        <taxon>Chromadorea</taxon>
        <taxon>Rhabditida</taxon>
        <taxon>Rhabditina</taxon>
        <taxon>Rhabditomorpha</taxon>
        <taxon>Strongyloidea</taxon>
        <taxon>Metastrongylidae</taxon>
        <taxon>Dictyocaulus</taxon>
    </lineage>
</organism>
<dbReference type="Pfam" id="PF01663">
    <property type="entry name" value="Phosphodiest"/>
    <property type="match status" value="2"/>
</dbReference>
<dbReference type="SUPFAM" id="SSF53649">
    <property type="entry name" value="Alkaline phosphatase-like"/>
    <property type="match status" value="1"/>
</dbReference>
<evidence type="ECO:0000256" key="2">
    <source>
        <dbReference type="ARBA" id="ARBA00004687"/>
    </source>
</evidence>
<dbReference type="InterPro" id="IPR017850">
    <property type="entry name" value="Alkaline_phosphatase_core_sf"/>
</dbReference>
<feature type="domain" description="GPI ethanolamine phosphate transferase 1 C-terminal" evidence="8">
    <location>
        <begin position="354"/>
        <end position="519"/>
    </location>
</feature>
<evidence type="ECO:0000256" key="6">
    <source>
        <dbReference type="ARBA" id="ARBA00022824"/>
    </source>
</evidence>
<evidence type="ECO:0000256" key="3">
    <source>
        <dbReference type="ARBA" id="ARBA00008400"/>
    </source>
</evidence>
<evidence type="ECO:0000256" key="5">
    <source>
        <dbReference type="ARBA" id="ARBA00022502"/>
    </source>
</evidence>
<dbReference type="InterPro" id="IPR007070">
    <property type="entry name" value="GPI_EtnP_transferase_1"/>
</dbReference>
<evidence type="ECO:0000256" key="4">
    <source>
        <dbReference type="ARBA" id="ARBA00020831"/>
    </source>
</evidence>
<feature type="transmembrane region" description="Helical" evidence="7">
    <location>
        <begin position="460"/>
        <end position="485"/>
    </location>
</feature>
<feature type="transmembrane region" description="Helical" evidence="7">
    <location>
        <begin position="497"/>
        <end position="515"/>
    </location>
</feature>
<keyword evidence="5 7" id="KW-0337">GPI-anchor biosynthesis</keyword>
<comment type="similarity">
    <text evidence="3 7">Belongs to the PIGG/PIGN/PIGO family. PIGN subfamily.</text>
</comment>
<keyword evidence="7" id="KW-0808">Transferase</keyword>
<dbReference type="UniPathway" id="UPA00196"/>
<proteinExistence type="inferred from homology"/>
<keyword evidence="7" id="KW-0812">Transmembrane</keyword>
<dbReference type="InterPro" id="IPR002591">
    <property type="entry name" value="Phosphodiest/P_Trfase"/>
</dbReference>
<dbReference type="EC" id="2.-.-.-" evidence="7"/>
<comment type="function">
    <text evidence="7">Ethanolamine phosphate transferase involved in glycosylphosphatidylinositol-anchor biosynthesis. Transfers ethanolamine phosphate to the first alpha-1,4-linked mannose of the glycosylphosphatidylinositol precursor of GPI-anchor.</text>
</comment>
<keyword evidence="6 7" id="KW-0256">Endoplasmic reticulum</keyword>
<dbReference type="InterPro" id="IPR017852">
    <property type="entry name" value="GPI_EtnP_transferase_1_C"/>
</dbReference>
<dbReference type="EMBL" id="KN716165">
    <property type="protein sequence ID" value="KJH52385.1"/>
    <property type="molecule type" value="Genomic_DNA"/>
</dbReference>
<comment type="caution">
    <text evidence="7">Lacks conserved residue(s) required for the propagation of feature annotation.</text>
</comment>
<evidence type="ECO:0000256" key="1">
    <source>
        <dbReference type="ARBA" id="ARBA00004477"/>
    </source>
</evidence>
<reference evidence="10" key="2">
    <citation type="journal article" date="2016" name="Sci. Rep.">
        <title>Dictyocaulus viviparus genome, variome and transcriptome elucidate lungworm biology and support future intervention.</title>
        <authorList>
            <person name="McNulty S.N."/>
            <person name="Strube C."/>
            <person name="Rosa B.A."/>
            <person name="Martin J.C."/>
            <person name="Tyagi R."/>
            <person name="Choi Y.J."/>
            <person name="Wang Q."/>
            <person name="Hallsworth Pepin K."/>
            <person name="Zhang X."/>
            <person name="Ozersky P."/>
            <person name="Wilson R.K."/>
            <person name="Sternberg P.W."/>
            <person name="Gasser R.B."/>
            <person name="Mitreva M."/>
        </authorList>
    </citation>
    <scope>NUCLEOTIDE SEQUENCE [LARGE SCALE GENOMIC DNA]</scope>
    <source>
        <strain evidence="10">HannoverDv2000</strain>
    </source>
</reference>
<evidence type="ECO:0000259" key="8">
    <source>
        <dbReference type="Pfam" id="PF04987"/>
    </source>
</evidence>
<dbReference type="AlphaFoldDB" id="A0A0D8Y6N5"/>
<name>A0A0D8Y6N5_DICVI</name>
<dbReference type="PANTHER" id="PTHR12250:SF0">
    <property type="entry name" value="GPI ETHANOLAMINE PHOSPHATE TRANSFERASE 1"/>
    <property type="match status" value="1"/>
</dbReference>
<dbReference type="GO" id="GO:0051377">
    <property type="term" value="F:mannose-ethanolamine phosphotransferase activity"/>
    <property type="evidence" value="ECO:0007669"/>
    <property type="project" value="UniProtKB-UniRule"/>
</dbReference>
<keyword evidence="7" id="KW-0472">Membrane</keyword>
<protein>
    <recommendedName>
        <fullName evidence="4 7">GPI ethanolamine phosphate transferase 1</fullName>
        <ecNumber evidence="7">2.-.-.-</ecNumber>
    </recommendedName>
</protein>
<comment type="pathway">
    <text evidence="2 7">Glycolipid biosynthesis; glycosylphosphatidylinositol-anchor biosynthesis.</text>
</comment>
<dbReference type="GO" id="GO:0006506">
    <property type="term" value="P:GPI anchor biosynthetic process"/>
    <property type="evidence" value="ECO:0007669"/>
    <property type="project" value="UniProtKB-UniPathway"/>
</dbReference>
<feature type="transmembrane region" description="Helical" evidence="7">
    <location>
        <begin position="6"/>
        <end position="25"/>
    </location>
</feature>
<evidence type="ECO:0000313" key="9">
    <source>
        <dbReference type="EMBL" id="KJH52385.1"/>
    </source>
</evidence>
<keyword evidence="10" id="KW-1185">Reference proteome</keyword>
<evidence type="ECO:0000256" key="7">
    <source>
        <dbReference type="RuleBase" id="RU367138"/>
    </source>
</evidence>
<sequence length="575" mass="65524">MEWRLAFAGVLIHGVLIYSIFDIYYTSPIVTDVPAHEITNNNAPAKRLVVISADGLRLDTFYQHSERSPFLHSLIKEHKGIYATSRSHVPTESRPGHIAIFAGFTEDVSARFFEEAKNDSDLLSRLMSNKRVFFLHLLGLDTNGHGNKPHSEEYLSNIEVVDHGIERLQRVFHDFFNDQYTAWVFTADHGMTDWGSHGAGSDEEIDLAPLFACLIGVPVPINSMGILPLHVLDVPPQYLYKSSFSNFLQLKEQFMVLRTRKARRLFFKDFYQFGLHSLKSLEAQLIRLGKLRYVLGRRFSAASTLFVENAPYIRMGILYFHRYDRFFLGAGVDLFIHGFDINFAAVGQKIMGLLFVPYSLLSIAYESIFILCFLPLLVMFLRFEFDHLSDIEFLLLPNNCHLLSEDSVLRPGQVTMIELRRAALCLSFVLSTLFGTGNFASMNSFNPSTLSRFISVFSPFTMAALLLFKLFIPLLMVSLILAAVLRFNRETIKRFSCLVLIHTDLMAMCFFYLLKDDGSWLDIGLSISHYLISMFMSVALLLLLICSSNLMTISLSIDDLQIRTTSSIKNSRYFP</sequence>